<dbReference type="Pfam" id="PF13188">
    <property type="entry name" value="PAS_8"/>
    <property type="match status" value="1"/>
</dbReference>
<dbReference type="Gene3D" id="1.10.10.60">
    <property type="entry name" value="Homeodomain-like"/>
    <property type="match status" value="1"/>
</dbReference>
<dbReference type="Gene3D" id="3.30.450.20">
    <property type="entry name" value="PAS domain"/>
    <property type="match status" value="2"/>
</dbReference>
<dbReference type="RefSeq" id="WP_194702946.1">
    <property type="nucleotide sequence ID" value="NZ_JADKNH010000010.1"/>
</dbReference>
<dbReference type="Gene3D" id="1.10.8.60">
    <property type="match status" value="1"/>
</dbReference>
<reference evidence="8 9" key="1">
    <citation type="submission" date="2020-11" db="EMBL/GenBank/DDBJ databases">
        <title>Fusibacter basophilias sp. nov.</title>
        <authorList>
            <person name="Qiu D."/>
        </authorList>
    </citation>
    <scope>NUCLEOTIDE SEQUENCE [LARGE SCALE GENOMIC DNA]</scope>
    <source>
        <strain evidence="8 9">Q10-2</strain>
    </source>
</reference>
<dbReference type="PROSITE" id="PS50112">
    <property type="entry name" value="PAS"/>
    <property type="match status" value="1"/>
</dbReference>
<dbReference type="NCBIfam" id="TIGR00229">
    <property type="entry name" value="sensory_box"/>
    <property type="match status" value="1"/>
</dbReference>
<keyword evidence="2" id="KW-0058">Aromatic hydrocarbons catabolism</keyword>
<dbReference type="CDD" id="cd00009">
    <property type="entry name" value="AAA"/>
    <property type="match status" value="1"/>
</dbReference>
<dbReference type="InterPro" id="IPR002078">
    <property type="entry name" value="Sigma_54_int"/>
</dbReference>
<dbReference type="InterPro" id="IPR025662">
    <property type="entry name" value="Sigma_54_int_dom_ATP-bd_1"/>
</dbReference>
<protein>
    <recommendedName>
        <fullName evidence="4">HTH-type transcriptional regulatory protein TyrR</fullName>
    </recommendedName>
</protein>
<evidence type="ECO:0000256" key="1">
    <source>
        <dbReference type="ARBA" id="ARBA00022741"/>
    </source>
</evidence>
<dbReference type="SMART" id="SM00382">
    <property type="entry name" value="AAA"/>
    <property type="match status" value="1"/>
</dbReference>
<feature type="domain" description="PAS" evidence="6">
    <location>
        <begin position="132"/>
        <end position="180"/>
    </location>
</feature>
<keyword evidence="3" id="KW-0067">ATP-binding</keyword>
<evidence type="ECO:0000256" key="2">
    <source>
        <dbReference type="ARBA" id="ARBA00022797"/>
    </source>
</evidence>
<dbReference type="Gene3D" id="3.40.50.300">
    <property type="entry name" value="P-loop containing nucleotide triphosphate hydrolases"/>
    <property type="match status" value="1"/>
</dbReference>
<dbReference type="SUPFAM" id="SSF52540">
    <property type="entry name" value="P-loop containing nucleoside triphosphate hydrolases"/>
    <property type="match status" value="1"/>
</dbReference>
<dbReference type="InterPro" id="IPR030828">
    <property type="entry name" value="HTH_TyrR"/>
</dbReference>
<accession>A0ABR9ZW63</accession>
<feature type="domain" description="Sigma-54 factor interaction" evidence="5">
    <location>
        <begin position="276"/>
        <end position="505"/>
    </location>
</feature>
<keyword evidence="9" id="KW-1185">Reference proteome</keyword>
<dbReference type="PANTHER" id="PTHR32071">
    <property type="entry name" value="TRANSCRIPTIONAL REGULATORY PROTEIN"/>
    <property type="match status" value="1"/>
</dbReference>
<dbReference type="Pfam" id="PF25601">
    <property type="entry name" value="AAA_lid_14"/>
    <property type="match status" value="1"/>
</dbReference>
<organism evidence="8 9">
    <name type="scientific">Fusibacter ferrireducens</name>
    <dbReference type="NCBI Taxonomy" id="2785058"/>
    <lineage>
        <taxon>Bacteria</taxon>
        <taxon>Bacillati</taxon>
        <taxon>Bacillota</taxon>
        <taxon>Clostridia</taxon>
        <taxon>Eubacteriales</taxon>
        <taxon>Eubacteriales Family XII. Incertae Sedis</taxon>
        <taxon>Fusibacter</taxon>
    </lineage>
</organism>
<dbReference type="Pfam" id="PF13426">
    <property type="entry name" value="PAS_9"/>
    <property type="match status" value="1"/>
</dbReference>
<feature type="domain" description="PAC" evidence="7">
    <location>
        <begin position="199"/>
        <end position="251"/>
    </location>
</feature>
<dbReference type="InterPro" id="IPR035965">
    <property type="entry name" value="PAS-like_dom_sf"/>
</dbReference>
<dbReference type="PANTHER" id="PTHR32071:SF57">
    <property type="entry name" value="C4-DICARBOXYLATE TRANSPORT TRANSCRIPTIONAL REGULATORY PROTEIN DCTD"/>
    <property type="match status" value="1"/>
</dbReference>
<dbReference type="InterPro" id="IPR025943">
    <property type="entry name" value="Sigma_54_int_dom_ATP-bd_2"/>
</dbReference>
<dbReference type="PROSITE" id="PS50113">
    <property type="entry name" value="PAC"/>
    <property type="match status" value="1"/>
</dbReference>
<dbReference type="InterPro" id="IPR027417">
    <property type="entry name" value="P-loop_NTPase"/>
</dbReference>
<evidence type="ECO:0000313" key="9">
    <source>
        <dbReference type="Proteomes" id="UP000614200"/>
    </source>
</evidence>
<evidence type="ECO:0000259" key="7">
    <source>
        <dbReference type="PROSITE" id="PS50113"/>
    </source>
</evidence>
<dbReference type="Proteomes" id="UP000614200">
    <property type="component" value="Unassembled WGS sequence"/>
</dbReference>
<dbReference type="EMBL" id="JADKNH010000010">
    <property type="protein sequence ID" value="MBF4694708.1"/>
    <property type="molecule type" value="Genomic_DNA"/>
</dbReference>
<dbReference type="InterPro" id="IPR058031">
    <property type="entry name" value="AAA_lid_NorR"/>
</dbReference>
<dbReference type="Pfam" id="PF18024">
    <property type="entry name" value="HTH_50"/>
    <property type="match status" value="1"/>
</dbReference>
<keyword evidence="1" id="KW-0547">Nucleotide-binding</keyword>
<evidence type="ECO:0000259" key="6">
    <source>
        <dbReference type="PROSITE" id="PS50112"/>
    </source>
</evidence>
<dbReference type="PROSITE" id="PS50045">
    <property type="entry name" value="SIGMA54_INTERACT_4"/>
    <property type="match status" value="1"/>
</dbReference>
<evidence type="ECO:0000259" key="5">
    <source>
        <dbReference type="PROSITE" id="PS50045"/>
    </source>
</evidence>
<dbReference type="InterPro" id="IPR000700">
    <property type="entry name" value="PAS-assoc_C"/>
</dbReference>
<dbReference type="SUPFAM" id="SSF46689">
    <property type="entry name" value="Homeodomain-like"/>
    <property type="match status" value="1"/>
</dbReference>
<dbReference type="SMART" id="SM00091">
    <property type="entry name" value="PAS"/>
    <property type="match status" value="2"/>
</dbReference>
<evidence type="ECO:0000256" key="4">
    <source>
        <dbReference type="ARBA" id="ARBA00029500"/>
    </source>
</evidence>
<evidence type="ECO:0000256" key="3">
    <source>
        <dbReference type="ARBA" id="ARBA00022840"/>
    </source>
</evidence>
<dbReference type="InterPro" id="IPR009057">
    <property type="entry name" value="Homeodomain-like_sf"/>
</dbReference>
<dbReference type="PROSITE" id="PS00675">
    <property type="entry name" value="SIGMA54_INTERACT_1"/>
    <property type="match status" value="1"/>
</dbReference>
<gene>
    <name evidence="8" type="ORF">ISU02_16465</name>
</gene>
<dbReference type="SUPFAM" id="SSF55785">
    <property type="entry name" value="PYP-like sensor domain (PAS domain)"/>
    <property type="match status" value="1"/>
</dbReference>
<dbReference type="CDD" id="cd00130">
    <property type="entry name" value="PAS"/>
    <property type="match status" value="1"/>
</dbReference>
<sequence>MVSLEVNEILESIFCEGSVLSFFNTLDKGLMIIDKNENIIFANNRAQKQLNSTLSKIQEAELSNILSFGSIVEVMENGRCFCNIKASLCGEIHFVNISPIDINLEIVGAAVVFENTQNDETFVNTLKLCNCISRELESVFNSSYDEIIVTDAQGNILKVNEAYKKLYNGEMEDFIGKNVFQLEKKGIFNPSVTLKVIREQKRVSITQKTNSGRVLIVTGYPLYDEKGTFVSVISTAKDITEVHILKEQLSEAKKTAQDFYYQLDILRQKETQKESMISKSPEMKKVMITANRVARVDSNVLITGESGVGKSMLANEIHKQSDRSENAFVSINCGAIPAALLESELFGYESGAFTGARKEGKQGQLSIANNGTLFLDEISELPLQMQVKILKAIQEKKFTRVGGTETLTSNFRLITATNKDLKSMVKAGTFREDLFYRLNVIPIEIPPLRERKQDIIMLTNLFWERLNAKYGTNRKIDLDVYEVLADYDWPGNVRDLENCIERIMVTVDKDIIRVCDLPVQLLVKPKKKVEIKEVLPLKKAMEETEKSMILKAYEKFKNTYKTAEALGVSQSTVVRKLRKYGCCDVT</sequence>
<name>A0ABR9ZW63_9FIRM</name>
<comment type="caution">
    <text evidence="8">The sequence shown here is derived from an EMBL/GenBank/DDBJ whole genome shotgun (WGS) entry which is preliminary data.</text>
</comment>
<dbReference type="InterPro" id="IPR003593">
    <property type="entry name" value="AAA+_ATPase"/>
</dbReference>
<dbReference type="Pfam" id="PF00158">
    <property type="entry name" value="Sigma54_activat"/>
    <property type="match status" value="1"/>
</dbReference>
<dbReference type="PROSITE" id="PS00676">
    <property type="entry name" value="SIGMA54_INTERACT_2"/>
    <property type="match status" value="1"/>
</dbReference>
<proteinExistence type="predicted"/>
<dbReference type="InterPro" id="IPR000014">
    <property type="entry name" value="PAS"/>
</dbReference>
<evidence type="ECO:0000313" key="8">
    <source>
        <dbReference type="EMBL" id="MBF4694708.1"/>
    </source>
</evidence>